<accession>A0ABV0F5E6</accession>
<reference evidence="5" key="2">
    <citation type="submission" date="2024-02" db="EMBL/GenBank/DDBJ databases">
        <title>The Genome Sequence of Enterococcus diestrammenae JM9A.</title>
        <authorList>
            <person name="Earl A."/>
            <person name="Manson A."/>
            <person name="Gilmore M."/>
            <person name="Sanders J."/>
            <person name="Shea T."/>
            <person name="Howe W."/>
            <person name="Livny J."/>
            <person name="Cuomo C."/>
            <person name="Neafsey D."/>
            <person name="Birren B."/>
        </authorList>
    </citation>
    <scope>NUCLEOTIDE SEQUENCE</scope>
    <source>
        <strain evidence="5">JM9A</strain>
    </source>
</reference>
<dbReference type="Pfam" id="PF11611">
    <property type="entry name" value="DUF4352"/>
    <property type="match status" value="1"/>
</dbReference>
<evidence type="ECO:0000256" key="1">
    <source>
        <dbReference type="ARBA" id="ARBA00022729"/>
    </source>
</evidence>
<gene>
    <name evidence="5" type="ORF">BAU18_001875</name>
</gene>
<dbReference type="Gene3D" id="2.60.40.1240">
    <property type="match status" value="1"/>
</dbReference>
<keyword evidence="3" id="KW-1133">Transmembrane helix</keyword>
<feature type="compositionally biased region" description="Basic and acidic residues" evidence="2">
    <location>
        <begin position="61"/>
        <end position="74"/>
    </location>
</feature>
<dbReference type="EMBL" id="MAEI02000001">
    <property type="protein sequence ID" value="MEO1782282.1"/>
    <property type="molecule type" value="Genomic_DNA"/>
</dbReference>
<feature type="domain" description="DUF4352" evidence="4">
    <location>
        <begin position="79"/>
        <end position="141"/>
    </location>
</feature>
<feature type="region of interest" description="Disordered" evidence="2">
    <location>
        <begin position="46"/>
        <end position="75"/>
    </location>
</feature>
<sequence length="198" mass="21470">MAKKKVTGEDGKTYVMKEKKPFYKKIWFWILVVVVIAIGASSLGGGDKSNGGEKVSSAQSSEKKDTAESTKESETAEFYNVGDSVKVGDATYTLTSVSLTDERNQFDETNPAYVIAVSYTMENNSDEDLPVGMDLSAYGPDDKKLESYPNDNTMGSVAAGKKMDCVEHFGLGELGEVELQFAPAISLEKTANFKANVQ</sequence>
<dbReference type="InterPro" id="IPR029050">
    <property type="entry name" value="Immunoprotect_excell_Ig-like"/>
</dbReference>
<reference evidence="5" key="1">
    <citation type="submission" date="2016-06" db="EMBL/GenBank/DDBJ databases">
        <authorList>
            <person name="Van Tyne D."/>
        </authorList>
    </citation>
    <scope>NUCLEOTIDE SEQUENCE</scope>
    <source>
        <strain evidence="5">JM9A</strain>
    </source>
</reference>
<keyword evidence="3" id="KW-0472">Membrane</keyword>
<evidence type="ECO:0000256" key="2">
    <source>
        <dbReference type="SAM" id="MobiDB-lite"/>
    </source>
</evidence>
<proteinExistence type="predicted"/>
<protein>
    <recommendedName>
        <fullName evidence="4">DUF4352 domain-containing protein</fullName>
    </recommendedName>
</protein>
<keyword evidence="1" id="KW-0732">Signal</keyword>
<evidence type="ECO:0000256" key="3">
    <source>
        <dbReference type="SAM" id="Phobius"/>
    </source>
</evidence>
<feature type="transmembrane region" description="Helical" evidence="3">
    <location>
        <begin position="26"/>
        <end position="46"/>
    </location>
</feature>
<name>A0ABV0F5E6_9ENTE</name>
<organism evidence="5 6">
    <name type="scientific">Enterococcus diestrammenae</name>
    <dbReference type="NCBI Taxonomy" id="1155073"/>
    <lineage>
        <taxon>Bacteria</taxon>
        <taxon>Bacillati</taxon>
        <taxon>Bacillota</taxon>
        <taxon>Bacilli</taxon>
        <taxon>Lactobacillales</taxon>
        <taxon>Enterococcaceae</taxon>
        <taxon>Enterococcus</taxon>
    </lineage>
</organism>
<evidence type="ECO:0000313" key="6">
    <source>
        <dbReference type="Proteomes" id="UP001429357"/>
    </source>
</evidence>
<comment type="caution">
    <text evidence="5">The sequence shown here is derived from an EMBL/GenBank/DDBJ whole genome shotgun (WGS) entry which is preliminary data.</text>
</comment>
<dbReference type="Proteomes" id="UP001429357">
    <property type="component" value="Unassembled WGS sequence"/>
</dbReference>
<dbReference type="InterPro" id="IPR029051">
    <property type="entry name" value="DUF4352"/>
</dbReference>
<evidence type="ECO:0000313" key="5">
    <source>
        <dbReference type="EMBL" id="MEO1782282.1"/>
    </source>
</evidence>
<dbReference type="RefSeq" id="WP_161868869.1">
    <property type="nucleotide sequence ID" value="NZ_MAEI02000001.1"/>
</dbReference>
<keyword evidence="6" id="KW-1185">Reference proteome</keyword>
<evidence type="ECO:0000259" key="4">
    <source>
        <dbReference type="Pfam" id="PF11611"/>
    </source>
</evidence>
<keyword evidence="3" id="KW-0812">Transmembrane</keyword>